<organism evidence="1 2">
    <name type="scientific">Glomus cerebriforme</name>
    <dbReference type="NCBI Taxonomy" id="658196"/>
    <lineage>
        <taxon>Eukaryota</taxon>
        <taxon>Fungi</taxon>
        <taxon>Fungi incertae sedis</taxon>
        <taxon>Mucoromycota</taxon>
        <taxon>Glomeromycotina</taxon>
        <taxon>Glomeromycetes</taxon>
        <taxon>Glomerales</taxon>
        <taxon>Glomeraceae</taxon>
        <taxon>Glomus</taxon>
    </lineage>
</organism>
<dbReference type="AlphaFoldDB" id="A0A397TP93"/>
<evidence type="ECO:0000313" key="1">
    <source>
        <dbReference type="EMBL" id="RIA99259.1"/>
    </source>
</evidence>
<evidence type="ECO:0000313" key="2">
    <source>
        <dbReference type="Proteomes" id="UP000265703"/>
    </source>
</evidence>
<name>A0A397TP93_9GLOM</name>
<reference evidence="1 2" key="1">
    <citation type="submission" date="2018-06" db="EMBL/GenBank/DDBJ databases">
        <title>Comparative genomics reveals the genomic features of Rhizophagus irregularis, R. cerebriforme, R. diaphanum and Gigaspora rosea, and their symbiotic lifestyle signature.</title>
        <authorList>
            <person name="Morin E."/>
            <person name="San Clemente H."/>
            <person name="Chen E.C.H."/>
            <person name="De La Providencia I."/>
            <person name="Hainaut M."/>
            <person name="Kuo A."/>
            <person name="Kohler A."/>
            <person name="Murat C."/>
            <person name="Tang N."/>
            <person name="Roy S."/>
            <person name="Loubradou J."/>
            <person name="Henrissat B."/>
            <person name="Grigoriev I.V."/>
            <person name="Corradi N."/>
            <person name="Roux C."/>
            <person name="Martin F.M."/>
        </authorList>
    </citation>
    <scope>NUCLEOTIDE SEQUENCE [LARGE SCALE GENOMIC DNA]</scope>
    <source>
        <strain evidence="1 2">DAOM 227022</strain>
    </source>
</reference>
<keyword evidence="2" id="KW-1185">Reference proteome</keyword>
<comment type="caution">
    <text evidence="1">The sequence shown here is derived from an EMBL/GenBank/DDBJ whole genome shotgun (WGS) entry which is preliminary data.</text>
</comment>
<sequence length="233" mass="27300">MFKVDGTEYTFLTWFAEVPGKELTNILLLTKSEKEVTKKVKEEIELYKAGMTKELVKKILNAINNNRFLIRVKFVRDKSFYDGKHNYAFKIIDKYQPIQESKRAGEKILEYKKLDGNAVVYGLIRQPGARVEDVAELKKIFKRPIKLLDITHRTTFNSGKYRTDRFEEIEMQESQESLKIVELAEQVFGVNYAGGKLANEINDWHPIQANVHENIKQSYVEHRYRGCWNAPNY</sequence>
<dbReference type="OrthoDB" id="2414218at2759"/>
<gene>
    <name evidence="1" type="ORF">C1645_811742</name>
</gene>
<protein>
    <submittedName>
        <fullName evidence="1">Uncharacterized protein</fullName>
    </submittedName>
</protein>
<accession>A0A397TP93</accession>
<proteinExistence type="predicted"/>
<dbReference type="EMBL" id="QKYT01000006">
    <property type="protein sequence ID" value="RIA99259.1"/>
    <property type="molecule type" value="Genomic_DNA"/>
</dbReference>
<dbReference type="Proteomes" id="UP000265703">
    <property type="component" value="Unassembled WGS sequence"/>
</dbReference>